<feature type="compositionally biased region" description="Low complexity" evidence="2">
    <location>
        <begin position="509"/>
        <end position="528"/>
    </location>
</feature>
<dbReference type="PANTHER" id="PTHR48081:SF33">
    <property type="entry name" value="KYNURENINE FORMAMIDASE"/>
    <property type="match status" value="1"/>
</dbReference>
<evidence type="ECO:0000313" key="5">
    <source>
        <dbReference type="EMBL" id="CAD8294421.1"/>
    </source>
</evidence>
<feature type="compositionally biased region" description="Basic and acidic residues" evidence="2">
    <location>
        <begin position="94"/>
        <end position="105"/>
    </location>
</feature>
<evidence type="ECO:0000256" key="2">
    <source>
        <dbReference type="SAM" id="MobiDB-lite"/>
    </source>
</evidence>
<dbReference type="InterPro" id="IPR049492">
    <property type="entry name" value="BD-FAE-like_dom"/>
</dbReference>
<reference evidence="5" key="1">
    <citation type="submission" date="2021-01" db="EMBL/GenBank/DDBJ databases">
        <authorList>
            <person name="Corre E."/>
            <person name="Pelletier E."/>
            <person name="Niang G."/>
            <person name="Scheremetjew M."/>
            <person name="Finn R."/>
            <person name="Kale V."/>
            <person name="Holt S."/>
            <person name="Cochrane G."/>
            <person name="Meng A."/>
            <person name="Brown T."/>
            <person name="Cohen L."/>
        </authorList>
    </citation>
    <scope>NUCLEOTIDE SEQUENCE</scope>
    <source>
        <strain evidence="5">CCMP147</strain>
    </source>
</reference>
<keyword evidence="3" id="KW-1133">Transmembrane helix</keyword>
<feature type="compositionally biased region" description="Acidic residues" evidence="2">
    <location>
        <begin position="82"/>
        <end position="91"/>
    </location>
</feature>
<dbReference type="InterPro" id="IPR050300">
    <property type="entry name" value="GDXG_lipolytic_enzyme"/>
</dbReference>
<keyword evidence="3" id="KW-0472">Membrane</keyword>
<dbReference type="InterPro" id="IPR019826">
    <property type="entry name" value="Carboxylesterase_B_AS"/>
</dbReference>
<feature type="transmembrane region" description="Helical" evidence="3">
    <location>
        <begin position="161"/>
        <end position="180"/>
    </location>
</feature>
<organism evidence="5">
    <name type="scientific">Pseudictyota dubia</name>
    <dbReference type="NCBI Taxonomy" id="2749911"/>
    <lineage>
        <taxon>Eukaryota</taxon>
        <taxon>Sar</taxon>
        <taxon>Stramenopiles</taxon>
        <taxon>Ochrophyta</taxon>
        <taxon>Bacillariophyta</taxon>
        <taxon>Mediophyceae</taxon>
        <taxon>Biddulphiophycidae</taxon>
        <taxon>Eupodiscales</taxon>
        <taxon>Odontellaceae</taxon>
        <taxon>Pseudictyota</taxon>
    </lineage>
</organism>
<feature type="compositionally biased region" description="Acidic residues" evidence="2">
    <location>
        <begin position="529"/>
        <end position="539"/>
    </location>
</feature>
<feature type="region of interest" description="Disordered" evidence="2">
    <location>
        <begin position="435"/>
        <end position="472"/>
    </location>
</feature>
<proteinExistence type="predicted"/>
<feature type="compositionally biased region" description="Basic and acidic residues" evidence="2">
    <location>
        <begin position="439"/>
        <end position="469"/>
    </location>
</feature>
<dbReference type="InterPro" id="IPR029058">
    <property type="entry name" value="AB_hydrolase_fold"/>
</dbReference>
<accession>A0A7R9YYM5</accession>
<feature type="region of interest" description="Disordered" evidence="2">
    <location>
        <begin position="1"/>
        <end position="117"/>
    </location>
</feature>
<dbReference type="EMBL" id="HBED01004056">
    <property type="protein sequence ID" value="CAD8294421.1"/>
    <property type="molecule type" value="Transcribed_RNA"/>
</dbReference>
<dbReference type="AlphaFoldDB" id="A0A7R9YYM5"/>
<evidence type="ECO:0000256" key="1">
    <source>
        <dbReference type="ARBA" id="ARBA00022801"/>
    </source>
</evidence>
<dbReference type="SUPFAM" id="SSF53474">
    <property type="entry name" value="alpha/beta-Hydrolases"/>
    <property type="match status" value="1"/>
</dbReference>
<feature type="domain" description="BD-FAE-like" evidence="4">
    <location>
        <begin position="225"/>
        <end position="404"/>
    </location>
</feature>
<dbReference type="PANTHER" id="PTHR48081">
    <property type="entry name" value="AB HYDROLASE SUPERFAMILY PROTEIN C4A8.06C"/>
    <property type="match status" value="1"/>
</dbReference>
<keyword evidence="3" id="KW-0812">Transmembrane</keyword>
<evidence type="ECO:0000259" key="4">
    <source>
        <dbReference type="Pfam" id="PF20434"/>
    </source>
</evidence>
<protein>
    <recommendedName>
        <fullName evidence="4">BD-FAE-like domain-containing protein</fullName>
    </recommendedName>
</protein>
<dbReference type="Gene3D" id="3.40.50.1820">
    <property type="entry name" value="alpha/beta hydrolase"/>
    <property type="match status" value="1"/>
</dbReference>
<dbReference type="PROSITE" id="PS00122">
    <property type="entry name" value="CARBOXYLESTERASE_B_1"/>
    <property type="match status" value="1"/>
</dbReference>
<feature type="compositionally biased region" description="Low complexity" evidence="2">
    <location>
        <begin position="349"/>
        <end position="369"/>
    </location>
</feature>
<feature type="compositionally biased region" description="Acidic residues" evidence="2">
    <location>
        <begin position="106"/>
        <end position="117"/>
    </location>
</feature>
<sequence>MAPRERSSLVEVDDDENDNGAGYSSYDNCDSRRDEDVAGDAPLSASEARGKSKKVSLLPSEKDSGDDRDEEGPSTPLLPTSEDGEAEEEGGDGQVDHDGDRANHDDEGDDDADEEEDEDDCVRKSCFTLSYHLSYIVRLTPKLLKFLFHGTPRWLLKLVRLLLFVACLLPAFIRFGWYYWISSDRRVVCYRGREEGGCSRHFADVYGSNTPVHHSCGTDATSSEQPLKPVVVFLTGGAWIIGYKMWGALLARALTPFGLIVVIPDYRNFPHARVDGMVDDVDRSVQWTLEHIGHFGGDRDKVVLVGQSAGAHLGSCVVLIRCLMELDPALGRELYPKIAERATSYNLSSRSLSSSCSGSSPSSESEPPSIKGFVPVSGPYDLIRMRKTFHEHGLDKNLVSAIFNGGKDGKGVERYSPAHILKKCLEAHERRANGASAAEEVKKGSDNAGESKAEGDSEEEVKAKEDEASNRTIGDVLPPIKLLHGTADGTVPVRECTEFAALLQSACSSSSSDAASPDAASTSASSSDADADEDGDADNNDVVSVERPCIDTLLYDGWSHTDPILEGPFEGDQRFHREVYDLVKEWTMKNEEDTDEEDAPLIPFDNDHPVCRPVCPRILIRMGRFFNPF</sequence>
<dbReference type="Pfam" id="PF20434">
    <property type="entry name" value="BD-FAE"/>
    <property type="match status" value="1"/>
</dbReference>
<gene>
    <name evidence="5" type="ORF">TDUB1175_LOCUS1946</name>
</gene>
<dbReference type="GO" id="GO:0016787">
    <property type="term" value="F:hydrolase activity"/>
    <property type="evidence" value="ECO:0007669"/>
    <property type="project" value="UniProtKB-KW"/>
</dbReference>
<keyword evidence="1" id="KW-0378">Hydrolase</keyword>
<feature type="region of interest" description="Disordered" evidence="2">
    <location>
        <begin position="349"/>
        <end position="372"/>
    </location>
</feature>
<name>A0A7R9YYM5_9STRA</name>
<feature type="region of interest" description="Disordered" evidence="2">
    <location>
        <begin position="509"/>
        <end position="543"/>
    </location>
</feature>
<evidence type="ECO:0000256" key="3">
    <source>
        <dbReference type="SAM" id="Phobius"/>
    </source>
</evidence>